<keyword evidence="4 5" id="KW-0234">DNA repair</keyword>
<organism evidence="8 9">
    <name type="scientific">Parasphaerochaeta coccoides (strain ATCC BAA-1237 / DSM 17374 / SPN1)</name>
    <name type="common">Sphaerochaeta coccoides</name>
    <dbReference type="NCBI Taxonomy" id="760011"/>
    <lineage>
        <taxon>Bacteria</taxon>
        <taxon>Pseudomonadati</taxon>
        <taxon>Spirochaetota</taxon>
        <taxon>Spirochaetia</taxon>
        <taxon>Spirochaetales</taxon>
        <taxon>Sphaerochaetaceae</taxon>
        <taxon>Parasphaerochaeta</taxon>
    </lineage>
</organism>
<dbReference type="PANTHER" id="PTHR10073:SF12">
    <property type="entry name" value="DNA MISMATCH REPAIR PROTEIN MLH1"/>
    <property type="match status" value="1"/>
</dbReference>
<dbReference type="Gene3D" id="3.30.565.10">
    <property type="entry name" value="Histidine kinase-like ATPase, C-terminal domain"/>
    <property type="match status" value="1"/>
</dbReference>
<dbReference type="InterPro" id="IPR038973">
    <property type="entry name" value="MutL/Mlh/Pms-like"/>
</dbReference>
<dbReference type="InterPro" id="IPR036890">
    <property type="entry name" value="HATPase_C_sf"/>
</dbReference>
<dbReference type="InterPro" id="IPR014721">
    <property type="entry name" value="Ribsml_uS5_D2-typ_fold_subgr"/>
</dbReference>
<dbReference type="HAMAP" id="MF_00149">
    <property type="entry name" value="DNA_mis_repair"/>
    <property type="match status" value="1"/>
</dbReference>
<gene>
    <name evidence="5" type="primary">mutL</name>
    <name evidence="8" type="ordered locus">Spico_0405</name>
</gene>
<evidence type="ECO:0000256" key="3">
    <source>
        <dbReference type="ARBA" id="ARBA00022763"/>
    </source>
</evidence>
<dbReference type="HOGENOM" id="CLU_004131_4_1_12"/>
<dbReference type="NCBIfam" id="TIGR00585">
    <property type="entry name" value="mutl"/>
    <property type="match status" value="1"/>
</dbReference>
<evidence type="ECO:0000256" key="5">
    <source>
        <dbReference type="HAMAP-Rule" id="MF_00149"/>
    </source>
</evidence>
<dbReference type="InterPro" id="IPR013507">
    <property type="entry name" value="DNA_mismatch_S5_2-like"/>
</dbReference>
<dbReference type="InterPro" id="IPR014762">
    <property type="entry name" value="DNA_mismatch_repair_CS"/>
</dbReference>
<dbReference type="GO" id="GO:0006298">
    <property type="term" value="P:mismatch repair"/>
    <property type="evidence" value="ECO:0007669"/>
    <property type="project" value="UniProtKB-UniRule"/>
</dbReference>
<dbReference type="InterPro" id="IPR014790">
    <property type="entry name" value="MutL_C"/>
</dbReference>
<dbReference type="Gene3D" id="3.30.1540.20">
    <property type="entry name" value="MutL, C-terminal domain, dimerisation subdomain"/>
    <property type="match status" value="1"/>
</dbReference>
<dbReference type="PANTHER" id="PTHR10073">
    <property type="entry name" value="DNA MISMATCH REPAIR PROTEIN MLH, PMS, MUTL"/>
    <property type="match status" value="1"/>
</dbReference>
<dbReference type="Pfam" id="PF01119">
    <property type="entry name" value="DNA_mis_repair"/>
    <property type="match status" value="1"/>
</dbReference>
<dbReference type="GO" id="GO:0005524">
    <property type="term" value="F:ATP binding"/>
    <property type="evidence" value="ECO:0007669"/>
    <property type="project" value="InterPro"/>
</dbReference>
<dbReference type="SUPFAM" id="SSF55874">
    <property type="entry name" value="ATPase domain of HSP90 chaperone/DNA topoisomerase II/histidine kinase"/>
    <property type="match status" value="1"/>
</dbReference>
<dbReference type="GO" id="GO:0032300">
    <property type="term" value="C:mismatch repair complex"/>
    <property type="evidence" value="ECO:0007669"/>
    <property type="project" value="InterPro"/>
</dbReference>
<evidence type="ECO:0000256" key="4">
    <source>
        <dbReference type="ARBA" id="ARBA00023204"/>
    </source>
</evidence>
<dbReference type="SUPFAM" id="SSF118116">
    <property type="entry name" value="DNA mismatch repair protein MutL"/>
    <property type="match status" value="1"/>
</dbReference>
<dbReference type="Gene3D" id="3.30.230.10">
    <property type="match status" value="1"/>
</dbReference>
<feature type="domain" description="DNA mismatch repair protein S5" evidence="7">
    <location>
        <begin position="213"/>
        <end position="331"/>
    </location>
</feature>
<proteinExistence type="inferred from homology"/>
<reference evidence="9" key="1">
    <citation type="submission" date="2011-04" db="EMBL/GenBank/DDBJ databases">
        <title>The complete genome of Spirochaeta coccoides DSM 17374.</title>
        <authorList>
            <person name="Lucas S."/>
            <person name="Copeland A."/>
            <person name="Lapidus A."/>
            <person name="Bruce D."/>
            <person name="Goodwin L."/>
            <person name="Pitluck S."/>
            <person name="Peters L."/>
            <person name="Kyrpides N."/>
            <person name="Mavromatis K."/>
            <person name="Pagani I."/>
            <person name="Ivanova N."/>
            <person name="Ovchinnikova G."/>
            <person name="Lu M."/>
            <person name="Detter J.C."/>
            <person name="Tapia R."/>
            <person name="Han C."/>
            <person name="Land M."/>
            <person name="Hauser L."/>
            <person name="Markowitz V."/>
            <person name="Cheng J.-F."/>
            <person name="Hugenholtz P."/>
            <person name="Woyke T."/>
            <person name="Wu D."/>
            <person name="Spring S."/>
            <person name="Schroeder M."/>
            <person name="Brambilla E."/>
            <person name="Klenk H.-P."/>
            <person name="Eisen J.A."/>
        </authorList>
    </citation>
    <scope>NUCLEOTIDE SEQUENCE [LARGE SCALE GENOMIC DNA]</scope>
    <source>
        <strain evidence="9">ATCC BAA-1237 / DSM 17374 / SPN1</strain>
    </source>
</reference>
<dbReference type="GO" id="GO:0016887">
    <property type="term" value="F:ATP hydrolysis activity"/>
    <property type="evidence" value="ECO:0007669"/>
    <property type="project" value="InterPro"/>
</dbReference>
<evidence type="ECO:0000256" key="2">
    <source>
        <dbReference type="ARBA" id="ARBA00021975"/>
    </source>
</evidence>
<dbReference type="eggNOG" id="COG0323">
    <property type="taxonomic scope" value="Bacteria"/>
</dbReference>
<protein>
    <recommendedName>
        <fullName evidence="2 5">DNA mismatch repair protein MutL</fullName>
    </recommendedName>
</protein>
<dbReference type="InterPro" id="IPR042120">
    <property type="entry name" value="MutL_C_dimsub"/>
</dbReference>
<sequence length="626" mass="69507">MEKTGRIKRLDPIVAQRIAAGEVIERPSSVVRELIDNAVDAGATTITVAIENGGLDLISIMDNGSGIAPDDLPLCCESHATSKVASVDDLYHLSTMGFRGEALYSIAACSRVTIASSWHGQSPWSMTVDNGRKEEPVPGGPSTGTKVDVEGLFKFIPARRNFMKRASAEAASCRAVMVEKSLAFPSIEFRLLVDDSLRVHFPVTNRKERVLDALATDKNLVRSETMELTDHAGRFDLYAVCSTPSTFRSDRSHIKVYVNNRPIEDYALVQAVTYGYGEMLPGGSFPYCYLFISVDPELADFNIHPAKREVKLRNKAEIHHQIVEMVRTQVRRTIPRLRGMMQEDHAADVQSDVQPELGASPRHQGERTADTHVASKHVTYGYGSASGYSPAPSSVAEALKNSGKPADFCWFEKARDFLQKSGTSSAVTIKADRTAADATTWIPENASEQDFTYIGQAFSLFLIAEKDGDLYIVDQHAAHERILYDEIVSRKDIQKLMVPLSFDVDGDVDEYLQQNSHLYAEYGIELTRPDERQWEIMTMPALGKPVEKQVVDFISHHCGDMTELDKGLYAIIACHSAIRDGDTLDKMAAEEILRKVFAMAEPRCPHGRTFLVRLSQDELRKSVGRT</sequence>
<name>F4GIC6_PARC1</name>
<dbReference type="GO" id="GO:0030983">
    <property type="term" value="F:mismatched DNA binding"/>
    <property type="evidence" value="ECO:0007669"/>
    <property type="project" value="InterPro"/>
</dbReference>
<dbReference type="Pfam" id="PF08676">
    <property type="entry name" value="MutL_C"/>
    <property type="match status" value="1"/>
</dbReference>
<dbReference type="OrthoDB" id="9763467at2"/>
<evidence type="ECO:0000259" key="6">
    <source>
        <dbReference type="SMART" id="SM00853"/>
    </source>
</evidence>
<dbReference type="FunFam" id="3.30.565.10:FF:000003">
    <property type="entry name" value="DNA mismatch repair endonuclease MutL"/>
    <property type="match status" value="1"/>
</dbReference>
<dbReference type="InterPro" id="IPR042121">
    <property type="entry name" value="MutL_C_regsub"/>
</dbReference>
<dbReference type="CDD" id="cd00782">
    <property type="entry name" value="MutL_Trans"/>
    <property type="match status" value="1"/>
</dbReference>
<feature type="domain" description="MutL C-terminal dimerisation" evidence="6">
    <location>
        <begin position="453"/>
        <end position="584"/>
    </location>
</feature>
<dbReference type="InterPro" id="IPR002099">
    <property type="entry name" value="MutL/Mlh/PMS"/>
</dbReference>
<dbReference type="InterPro" id="IPR020667">
    <property type="entry name" value="DNA_mismatch_repair_MutL"/>
</dbReference>
<dbReference type="SMART" id="SM01340">
    <property type="entry name" value="DNA_mis_repair"/>
    <property type="match status" value="1"/>
</dbReference>
<dbReference type="InterPro" id="IPR037198">
    <property type="entry name" value="MutL_C_sf"/>
</dbReference>
<dbReference type="SUPFAM" id="SSF54211">
    <property type="entry name" value="Ribosomal protein S5 domain 2-like"/>
    <property type="match status" value="1"/>
</dbReference>
<dbReference type="SMART" id="SM00853">
    <property type="entry name" value="MutL_C"/>
    <property type="match status" value="1"/>
</dbReference>
<dbReference type="STRING" id="760011.Spico_0405"/>
<evidence type="ECO:0000256" key="1">
    <source>
        <dbReference type="ARBA" id="ARBA00006082"/>
    </source>
</evidence>
<dbReference type="InterPro" id="IPR020568">
    <property type="entry name" value="Ribosomal_Su5_D2-typ_SF"/>
</dbReference>
<reference evidence="8 9" key="2">
    <citation type="journal article" date="2012" name="Stand. Genomic Sci.">
        <title>Complete genome sequence of the termite hindgut bacterium Spirochaeta coccoides type strain (SPN1(T)), reclassification in the genus Sphaerochaeta as Sphaerochaeta coccoides comb. nov. and emendations of the family Spirochaetaceae and the genus Sphaerochaeta.</title>
        <authorList>
            <person name="Abt B."/>
            <person name="Han C."/>
            <person name="Scheuner C."/>
            <person name="Lu M."/>
            <person name="Lapidus A."/>
            <person name="Nolan M."/>
            <person name="Lucas S."/>
            <person name="Hammon N."/>
            <person name="Deshpande S."/>
            <person name="Cheng J.F."/>
            <person name="Tapia R."/>
            <person name="Goodwin L.A."/>
            <person name="Pitluck S."/>
            <person name="Liolios K."/>
            <person name="Pagani I."/>
            <person name="Ivanova N."/>
            <person name="Mavromatis K."/>
            <person name="Mikhailova N."/>
            <person name="Huntemann M."/>
            <person name="Pati A."/>
            <person name="Chen A."/>
            <person name="Palaniappan K."/>
            <person name="Land M."/>
            <person name="Hauser L."/>
            <person name="Brambilla E.M."/>
            <person name="Rohde M."/>
            <person name="Spring S."/>
            <person name="Gronow S."/>
            <person name="Goker M."/>
            <person name="Woyke T."/>
            <person name="Bristow J."/>
            <person name="Eisen J.A."/>
            <person name="Markowitz V."/>
            <person name="Hugenholtz P."/>
            <person name="Kyrpides N.C."/>
            <person name="Klenk H.P."/>
            <person name="Detter J.C."/>
        </authorList>
    </citation>
    <scope>NUCLEOTIDE SEQUENCE [LARGE SCALE GENOMIC DNA]</scope>
    <source>
        <strain evidence="9">ATCC BAA-1237 / DSM 17374 / SPN1</strain>
    </source>
</reference>
<dbReference type="CDD" id="cd16926">
    <property type="entry name" value="HATPase_MutL-MLH-PMS-like"/>
    <property type="match status" value="1"/>
</dbReference>
<keyword evidence="9" id="KW-1185">Reference proteome</keyword>
<dbReference type="KEGG" id="scc:Spico_0405"/>
<evidence type="ECO:0000313" key="9">
    <source>
        <dbReference type="Proteomes" id="UP000007939"/>
    </source>
</evidence>
<dbReference type="RefSeq" id="WP_013739030.1">
    <property type="nucleotide sequence ID" value="NC_015436.1"/>
</dbReference>
<evidence type="ECO:0000259" key="7">
    <source>
        <dbReference type="SMART" id="SM01340"/>
    </source>
</evidence>
<dbReference type="Proteomes" id="UP000007939">
    <property type="component" value="Chromosome"/>
</dbReference>
<comment type="similarity">
    <text evidence="1 5">Belongs to the DNA mismatch repair MutL/HexB family.</text>
</comment>
<dbReference type="Gene3D" id="3.30.1370.100">
    <property type="entry name" value="MutL, C-terminal domain, regulatory subdomain"/>
    <property type="match status" value="1"/>
</dbReference>
<dbReference type="AlphaFoldDB" id="F4GIC6"/>
<accession>F4GIC6</accession>
<dbReference type="Pfam" id="PF13589">
    <property type="entry name" value="HATPase_c_3"/>
    <property type="match status" value="1"/>
</dbReference>
<dbReference type="EMBL" id="CP002659">
    <property type="protein sequence ID" value="AEC01634.1"/>
    <property type="molecule type" value="Genomic_DNA"/>
</dbReference>
<evidence type="ECO:0000313" key="8">
    <source>
        <dbReference type="EMBL" id="AEC01634.1"/>
    </source>
</evidence>
<keyword evidence="3 5" id="KW-0227">DNA damage</keyword>
<comment type="function">
    <text evidence="5">This protein is involved in the repair of mismatches in DNA. It is required for dam-dependent methyl-directed DNA mismatch repair. May act as a 'molecular matchmaker', a protein that promotes the formation of a stable complex between two or more DNA-binding proteins in an ATP-dependent manner without itself being part of a final effector complex.</text>
</comment>
<dbReference type="GO" id="GO:0140664">
    <property type="term" value="F:ATP-dependent DNA damage sensor activity"/>
    <property type="evidence" value="ECO:0007669"/>
    <property type="project" value="InterPro"/>
</dbReference>
<dbReference type="PROSITE" id="PS00058">
    <property type="entry name" value="DNA_MISMATCH_REPAIR_1"/>
    <property type="match status" value="1"/>
</dbReference>